<dbReference type="OrthoDB" id="6412411at2759"/>
<protein>
    <recommendedName>
        <fullName evidence="1">ISXO2-like transposase domain-containing protein</fullName>
    </recommendedName>
</protein>
<evidence type="ECO:0000313" key="2">
    <source>
        <dbReference type="EMBL" id="KOF91885.1"/>
    </source>
</evidence>
<reference evidence="2" key="1">
    <citation type="submission" date="2015-07" db="EMBL/GenBank/DDBJ databases">
        <title>MeaNS - Measles Nucleotide Surveillance Program.</title>
        <authorList>
            <person name="Tran T."/>
            <person name="Druce J."/>
        </authorList>
    </citation>
    <scope>NUCLEOTIDE SEQUENCE</scope>
    <source>
        <strain evidence="2">UCB-OBI-ISO-001</strain>
        <tissue evidence="2">Gonad</tissue>
    </source>
</reference>
<dbReference type="SMART" id="SM01126">
    <property type="entry name" value="DDE_Tnp_IS1595"/>
    <property type="match status" value="1"/>
</dbReference>
<organism evidence="2">
    <name type="scientific">Octopus bimaculoides</name>
    <name type="common">California two-spotted octopus</name>
    <dbReference type="NCBI Taxonomy" id="37653"/>
    <lineage>
        <taxon>Eukaryota</taxon>
        <taxon>Metazoa</taxon>
        <taxon>Spiralia</taxon>
        <taxon>Lophotrochozoa</taxon>
        <taxon>Mollusca</taxon>
        <taxon>Cephalopoda</taxon>
        <taxon>Coleoidea</taxon>
        <taxon>Octopodiformes</taxon>
        <taxon>Octopoda</taxon>
        <taxon>Incirrata</taxon>
        <taxon>Octopodidae</taxon>
        <taxon>Octopus</taxon>
    </lineage>
</organism>
<evidence type="ECO:0000259" key="1">
    <source>
        <dbReference type="SMART" id="SM01126"/>
    </source>
</evidence>
<dbReference type="Pfam" id="PF12762">
    <property type="entry name" value="DDE_Tnp_IS1595"/>
    <property type="match status" value="1"/>
</dbReference>
<dbReference type="STRING" id="37653.A0A0L8HT22"/>
<dbReference type="NCBIfam" id="NF033547">
    <property type="entry name" value="transpos_IS1595"/>
    <property type="match status" value="1"/>
</dbReference>
<name>A0A0L8HT22_OCTBM</name>
<dbReference type="InterPro" id="IPR024445">
    <property type="entry name" value="Tnp_ISXO2-like"/>
</dbReference>
<proteinExistence type="predicted"/>
<gene>
    <name evidence="2" type="ORF">OCBIM_22007885mg</name>
</gene>
<dbReference type="PANTHER" id="PTHR47163:SF2">
    <property type="entry name" value="SI:DKEY-17M8.2"/>
    <property type="match status" value="1"/>
</dbReference>
<dbReference type="PANTHER" id="PTHR47163">
    <property type="entry name" value="DDE_TNP_IS1595 DOMAIN-CONTAINING PROTEIN"/>
    <property type="match status" value="1"/>
</dbReference>
<dbReference type="OMA" id="RGNKQHT"/>
<dbReference type="AlphaFoldDB" id="A0A0L8HT22"/>
<sequence length="308" mass="35524">MAGRYRIVESILSVDDITQRCHNLRDIIIITSNADSTNQFLASVGLIHNSPECCKERMNLATRSTVADVKLWRCTVCRQFRSIRRGSFFSDSRLTLTRLLELMYYWAKIDCKQSVVMNEVGIGPEAIVNWYNSFRDVCAMWCFDHPVQLGEDVEIDESKFMHRKHHRGSYQEGHWVLGMVERESLRCVLVPVENRSSAILLPIITRHVLPGTKIITDSRRAYNSLPNHSTVNHSITFVDSNDASIHTNTVEGMWSNVKSNYRRMHGRSINCFQHTSVENDRANQRRWRQTGEAPFNASHGRHKTCNIT</sequence>
<accession>A0A0L8HT22</accession>
<dbReference type="InterPro" id="IPR053164">
    <property type="entry name" value="IS1016-like_transposase"/>
</dbReference>
<dbReference type="EMBL" id="KQ417458">
    <property type="protein sequence ID" value="KOF91885.1"/>
    <property type="molecule type" value="Genomic_DNA"/>
</dbReference>
<feature type="domain" description="ISXO2-like transposase" evidence="1">
    <location>
        <begin position="148"/>
        <end position="283"/>
    </location>
</feature>